<dbReference type="AlphaFoldDB" id="A0A381X0J2"/>
<keyword evidence="1" id="KW-0677">Repeat</keyword>
<evidence type="ECO:0000256" key="3">
    <source>
        <dbReference type="SAM" id="MobiDB-lite"/>
    </source>
</evidence>
<dbReference type="PROSITE" id="PS50088">
    <property type="entry name" value="ANK_REPEAT"/>
    <property type="match status" value="9"/>
</dbReference>
<dbReference type="InterPro" id="IPR002110">
    <property type="entry name" value="Ankyrin_rpt"/>
</dbReference>
<accession>A0A381X0J2</accession>
<dbReference type="Pfam" id="PF13637">
    <property type="entry name" value="Ank_4"/>
    <property type="match status" value="1"/>
</dbReference>
<organism evidence="4">
    <name type="scientific">marine metagenome</name>
    <dbReference type="NCBI Taxonomy" id="408172"/>
    <lineage>
        <taxon>unclassified sequences</taxon>
        <taxon>metagenomes</taxon>
        <taxon>ecological metagenomes</taxon>
    </lineage>
</organism>
<sequence length="593" mass="62627">VALLVSVFFAAGAIVPDSPVADAAMRGDINGVQALLKNGADVNAAQGDGMTALHWAAESGDMEILKMLLYAGANLESVTRLGDYTPLHLASRVGRERVVAGLLEAGADPIARTTTGEVTPLHFAAAAGSVESVEVLLGHGAAVNARESVRGQTPLMLSAAFNRVEVVKVLLAKGADPSIPTKVVDIPARALVDREAAGRRDQVFAAFKEEEAPDDLGWQPDSRQVQAAVRAAWSTGQLEPIENVSSENVEEPQPAPLNSAAQSLEPLSYGENVGGHGGFTALIHATREGHVEAAMALLDGGADIDQLSEGDHSSPLLIAVINGHFDLAMLLLDRGADPNLASEAGATPLFAALNVHWAPKARYPQQNAYKQQQAVHLDVLEALLRAGANPDVRLNKHLWYMSYTFDQLNVNTTGATPFWRAAYAADIPAMSILIAHGADPDIPTRKAPARRRRGGTQEDLSGLPPVPTGGPGVYPIHAATGVGYGQGFAGNSHRHVPDGWLPAAKYLIEELGADVNARDLNGYTPLHHAAARGDTELIRYLVEQGADVMVVSRRGQTTVDMANGPVQRIQPFPETVALLEGFGAVNNHNCVSC</sequence>
<dbReference type="SMART" id="SM00248">
    <property type="entry name" value="ANK"/>
    <property type="match status" value="10"/>
</dbReference>
<reference evidence="4" key="1">
    <citation type="submission" date="2018-05" db="EMBL/GenBank/DDBJ databases">
        <authorList>
            <person name="Lanie J.A."/>
            <person name="Ng W.-L."/>
            <person name="Kazmierczak K.M."/>
            <person name="Andrzejewski T.M."/>
            <person name="Davidsen T.M."/>
            <person name="Wayne K.J."/>
            <person name="Tettelin H."/>
            <person name="Glass J.I."/>
            <person name="Rusch D."/>
            <person name="Podicherti R."/>
            <person name="Tsui H.-C.T."/>
            <person name="Winkler M.E."/>
        </authorList>
    </citation>
    <scope>NUCLEOTIDE SEQUENCE</scope>
</reference>
<dbReference type="SUPFAM" id="SSF48403">
    <property type="entry name" value="Ankyrin repeat"/>
    <property type="match status" value="2"/>
</dbReference>
<protein>
    <submittedName>
        <fullName evidence="4">Uncharacterized protein</fullName>
    </submittedName>
</protein>
<feature type="region of interest" description="Disordered" evidence="3">
    <location>
        <begin position="442"/>
        <end position="467"/>
    </location>
</feature>
<dbReference type="InterPro" id="IPR036770">
    <property type="entry name" value="Ankyrin_rpt-contain_sf"/>
</dbReference>
<dbReference type="Pfam" id="PF12796">
    <property type="entry name" value="Ank_2"/>
    <property type="match status" value="3"/>
</dbReference>
<dbReference type="EMBL" id="UINC01013483">
    <property type="protein sequence ID" value="SVA58220.1"/>
    <property type="molecule type" value="Genomic_DNA"/>
</dbReference>
<feature type="non-terminal residue" evidence="4">
    <location>
        <position position="1"/>
    </location>
</feature>
<evidence type="ECO:0000313" key="4">
    <source>
        <dbReference type="EMBL" id="SVA58220.1"/>
    </source>
</evidence>
<dbReference type="PANTHER" id="PTHR24171">
    <property type="entry name" value="ANKYRIN REPEAT DOMAIN-CONTAINING PROTEIN 39-RELATED"/>
    <property type="match status" value="1"/>
</dbReference>
<name>A0A381X0J2_9ZZZZ</name>
<keyword evidence="2" id="KW-0040">ANK repeat</keyword>
<dbReference type="PRINTS" id="PR01415">
    <property type="entry name" value="ANKYRIN"/>
</dbReference>
<dbReference type="Gene3D" id="1.25.40.20">
    <property type="entry name" value="Ankyrin repeat-containing domain"/>
    <property type="match status" value="5"/>
</dbReference>
<dbReference type="PROSITE" id="PS50297">
    <property type="entry name" value="ANK_REP_REGION"/>
    <property type="match status" value="7"/>
</dbReference>
<evidence type="ECO:0000256" key="2">
    <source>
        <dbReference type="ARBA" id="ARBA00023043"/>
    </source>
</evidence>
<proteinExistence type="predicted"/>
<gene>
    <name evidence="4" type="ORF">METZ01_LOCUS111074</name>
</gene>
<evidence type="ECO:0000256" key="1">
    <source>
        <dbReference type="ARBA" id="ARBA00022737"/>
    </source>
</evidence>